<keyword evidence="3 9" id="KW-0500">Molybdenum</keyword>
<organism evidence="12 13">
    <name type="scientific">Psychrosphaera algicola</name>
    <dbReference type="NCBI Taxonomy" id="3023714"/>
    <lineage>
        <taxon>Bacteria</taxon>
        <taxon>Pseudomonadati</taxon>
        <taxon>Pseudomonadota</taxon>
        <taxon>Gammaproteobacteria</taxon>
        <taxon>Alteromonadales</taxon>
        <taxon>Pseudoalteromonadaceae</taxon>
        <taxon>Psychrosphaera</taxon>
    </lineage>
</organism>
<keyword evidence="8" id="KW-0472">Membrane</keyword>
<dbReference type="InterPro" id="IPR003593">
    <property type="entry name" value="AAA+_ATPase"/>
</dbReference>
<keyword evidence="13" id="KW-1185">Reference proteome</keyword>
<evidence type="ECO:0000256" key="3">
    <source>
        <dbReference type="ARBA" id="ARBA00022505"/>
    </source>
</evidence>
<feature type="domain" description="Mop" evidence="11">
    <location>
        <begin position="294"/>
        <end position="353"/>
    </location>
</feature>
<dbReference type="RefSeq" id="WP_272180099.1">
    <property type="nucleotide sequence ID" value="NZ_JAQOMS010000002.1"/>
</dbReference>
<dbReference type="PROSITE" id="PS50893">
    <property type="entry name" value="ABC_TRANSPORTER_2"/>
    <property type="match status" value="1"/>
</dbReference>
<dbReference type="Proteomes" id="UP001528411">
    <property type="component" value="Unassembled WGS sequence"/>
</dbReference>
<proteinExistence type="predicted"/>
<evidence type="ECO:0000256" key="5">
    <source>
        <dbReference type="ARBA" id="ARBA00022741"/>
    </source>
</evidence>
<evidence type="ECO:0000256" key="9">
    <source>
        <dbReference type="PROSITE-ProRule" id="PRU01213"/>
    </source>
</evidence>
<evidence type="ECO:0000256" key="4">
    <source>
        <dbReference type="ARBA" id="ARBA00022519"/>
    </source>
</evidence>
<keyword evidence="6 12" id="KW-0067">ATP-binding</keyword>
<keyword evidence="5" id="KW-0547">Nucleotide-binding</keyword>
<dbReference type="Pfam" id="PF03459">
    <property type="entry name" value="TOBE"/>
    <property type="match status" value="1"/>
</dbReference>
<dbReference type="InterPro" id="IPR005116">
    <property type="entry name" value="Transp-assoc_OB_typ1"/>
</dbReference>
<dbReference type="InterPro" id="IPR003439">
    <property type="entry name" value="ABC_transporter-like_ATP-bd"/>
</dbReference>
<dbReference type="Gene3D" id="3.40.50.300">
    <property type="entry name" value="P-loop containing nucleotide triphosphate hydrolases"/>
    <property type="match status" value="1"/>
</dbReference>
<sequence length="353" mass="39626">MNFEITSSHFKFRAHKNGLSLKGQIPVETDIVGIFGSSGSGKSTLLKAVAGIHSASFETLNIDYNQQQWQDVNAVDRPFVIVSDKTHLFPHLDVQQNLDFVVKHGKKTSNIPYTLDDVIHWCGIKHLLQRAINALSSGEKQRIIFARALMSGKPVMLLDEAFSAIDWHSRDQFASLLRKLKRDYKMQFVMVSHSLKELAMCCDHIVWIEQGEVVSQGPSKKLVTQISSTNNQPTLSQLSVKFDARLAQYQLTRWQVEGTEKLLLFSHISDSDEELEYLVIDGSKVVINKESSQSSSMVNQLPATIQSVEQKQNYVLITLTVNGQTILAEISAMSQERMALDAGQTVYAQFKVV</sequence>
<evidence type="ECO:0000256" key="2">
    <source>
        <dbReference type="ARBA" id="ARBA00022475"/>
    </source>
</evidence>
<evidence type="ECO:0000313" key="13">
    <source>
        <dbReference type="Proteomes" id="UP001528411"/>
    </source>
</evidence>
<dbReference type="PROSITE" id="PS00211">
    <property type="entry name" value="ABC_TRANSPORTER_1"/>
    <property type="match status" value="1"/>
</dbReference>
<evidence type="ECO:0000256" key="1">
    <source>
        <dbReference type="ARBA" id="ARBA00022448"/>
    </source>
</evidence>
<name>A0ABT5FAD4_9GAMM</name>
<evidence type="ECO:0000256" key="6">
    <source>
        <dbReference type="ARBA" id="ARBA00022840"/>
    </source>
</evidence>
<evidence type="ECO:0000259" key="11">
    <source>
        <dbReference type="PROSITE" id="PS51866"/>
    </source>
</evidence>
<dbReference type="InterPro" id="IPR004606">
    <property type="entry name" value="Mop_domain"/>
</dbReference>
<dbReference type="PANTHER" id="PTHR42781">
    <property type="entry name" value="SPERMIDINE/PUTRESCINE IMPORT ATP-BINDING PROTEIN POTA"/>
    <property type="match status" value="1"/>
</dbReference>
<keyword evidence="7" id="KW-1278">Translocase</keyword>
<keyword evidence="1" id="KW-0813">Transport</keyword>
<dbReference type="Pfam" id="PF00005">
    <property type="entry name" value="ABC_tran"/>
    <property type="match status" value="1"/>
</dbReference>
<evidence type="ECO:0000256" key="7">
    <source>
        <dbReference type="ARBA" id="ARBA00022967"/>
    </source>
</evidence>
<dbReference type="SUPFAM" id="SSF52540">
    <property type="entry name" value="P-loop containing nucleoside triphosphate hydrolases"/>
    <property type="match status" value="1"/>
</dbReference>
<dbReference type="InterPro" id="IPR008995">
    <property type="entry name" value="Mo/tungstate-bd_C_term_dom"/>
</dbReference>
<dbReference type="PROSITE" id="PS51866">
    <property type="entry name" value="MOP"/>
    <property type="match status" value="1"/>
</dbReference>
<gene>
    <name evidence="12" type="ORF">PN838_06690</name>
</gene>
<dbReference type="EMBL" id="JAQOMS010000002">
    <property type="protein sequence ID" value="MDC2888494.1"/>
    <property type="molecule type" value="Genomic_DNA"/>
</dbReference>
<dbReference type="GO" id="GO:0005524">
    <property type="term" value="F:ATP binding"/>
    <property type="evidence" value="ECO:0007669"/>
    <property type="project" value="UniProtKB-KW"/>
</dbReference>
<evidence type="ECO:0000259" key="10">
    <source>
        <dbReference type="PROSITE" id="PS50893"/>
    </source>
</evidence>
<feature type="domain" description="ABC transporter" evidence="10">
    <location>
        <begin position="3"/>
        <end position="235"/>
    </location>
</feature>
<dbReference type="SUPFAM" id="SSF50331">
    <property type="entry name" value="MOP-like"/>
    <property type="match status" value="1"/>
</dbReference>
<accession>A0ABT5FAD4</accession>
<dbReference type="InterPro" id="IPR050093">
    <property type="entry name" value="ABC_SmlMolc_Importer"/>
</dbReference>
<reference evidence="12 13" key="1">
    <citation type="submission" date="2023-01" db="EMBL/GenBank/DDBJ databases">
        <title>Psychrosphaera sp. nov., isolated from marine algae.</title>
        <authorList>
            <person name="Bayburt H."/>
            <person name="Choi B.J."/>
            <person name="Kim J.M."/>
            <person name="Choi D.G."/>
            <person name="Jeon C.O."/>
        </authorList>
    </citation>
    <scope>NUCLEOTIDE SEQUENCE [LARGE SCALE GENOMIC DNA]</scope>
    <source>
        <strain evidence="12 13">G1-22</strain>
    </source>
</reference>
<dbReference type="InterPro" id="IPR017871">
    <property type="entry name" value="ABC_transporter-like_CS"/>
</dbReference>
<dbReference type="Gene3D" id="2.40.50.100">
    <property type="match status" value="1"/>
</dbReference>
<keyword evidence="4" id="KW-0997">Cell inner membrane</keyword>
<dbReference type="SMART" id="SM00382">
    <property type="entry name" value="AAA"/>
    <property type="match status" value="1"/>
</dbReference>
<comment type="caution">
    <text evidence="12">The sequence shown here is derived from an EMBL/GenBank/DDBJ whole genome shotgun (WGS) entry which is preliminary data.</text>
</comment>
<protein>
    <submittedName>
        <fullName evidence="12">ATP-binding cassette domain-containing protein</fullName>
    </submittedName>
</protein>
<evidence type="ECO:0000313" key="12">
    <source>
        <dbReference type="EMBL" id="MDC2888494.1"/>
    </source>
</evidence>
<dbReference type="InterPro" id="IPR027417">
    <property type="entry name" value="P-loop_NTPase"/>
</dbReference>
<dbReference type="PANTHER" id="PTHR42781:SF1">
    <property type="entry name" value="THIAMINE IMPORT ATP-BINDING PROTEIN THIQ"/>
    <property type="match status" value="1"/>
</dbReference>
<keyword evidence="2" id="KW-1003">Cell membrane</keyword>
<evidence type="ECO:0000256" key="8">
    <source>
        <dbReference type="ARBA" id="ARBA00023136"/>
    </source>
</evidence>